<gene>
    <name evidence="8" type="ORF">BD324DRAFT_33860</name>
</gene>
<dbReference type="PROSITE" id="PS51329">
    <property type="entry name" value="C_CAP_COFACTOR_C"/>
    <property type="match status" value="1"/>
</dbReference>
<feature type="domain" description="C-CAP/cofactor C-like" evidence="7">
    <location>
        <begin position="171"/>
        <end position="328"/>
    </location>
</feature>
<accession>A0A1Y1UTS5</accession>
<dbReference type="Gene3D" id="2.160.20.70">
    <property type="match status" value="1"/>
</dbReference>
<keyword evidence="4" id="KW-0007">Acetylation</keyword>
<dbReference type="AlphaFoldDB" id="A0A1Y1UTS5"/>
<dbReference type="EMBL" id="NBSH01000001">
    <property type="protein sequence ID" value="ORX41017.1"/>
    <property type="molecule type" value="Genomic_DNA"/>
</dbReference>
<dbReference type="InterPro" id="IPR038397">
    <property type="entry name" value="TBCC_N_sf"/>
</dbReference>
<dbReference type="GO" id="GO:0005737">
    <property type="term" value="C:cytoplasm"/>
    <property type="evidence" value="ECO:0007669"/>
    <property type="project" value="UniProtKB-SubCell"/>
</dbReference>
<dbReference type="InterPro" id="IPR012945">
    <property type="entry name" value="Tubulin-bd_cofactor_C_dom"/>
</dbReference>
<evidence type="ECO:0000256" key="1">
    <source>
        <dbReference type="ARBA" id="ARBA00004496"/>
    </source>
</evidence>
<reference evidence="8 9" key="1">
    <citation type="submission" date="2017-03" db="EMBL/GenBank/DDBJ databases">
        <title>Widespread Adenine N6-methylation of Active Genes in Fungi.</title>
        <authorList>
            <consortium name="DOE Joint Genome Institute"/>
            <person name="Mondo S.J."/>
            <person name="Dannebaum R.O."/>
            <person name="Kuo R.C."/>
            <person name="Louie K.B."/>
            <person name="Bewick A.J."/>
            <person name="Labutti K."/>
            <person name="Haridas S."/>
            <person name="Kuo A."/>
            <person name="Salamov A."/>
            <person name="Ahrendt S.R."/>
            <person name="Lau R."/>
            <person name="Bowen B.P."/>
            <person name="Lipzen A."/>
            <person name="Sullivan W."/>
            <person name="Andreopoulos W.B."/>
            <person name="Clum A."/>
            <person name="Lindquist E."/>
            <person name="Daum C."/>
            <person name="Northen T.R."/>
            <person name="Ramamoorthy G."/>
            <person name="Schmitz R.J."/>
            <person name="Gryganskyi A."/>
            <person name="Culley D."/>
            <person name="Magnuson J."/>
            <person name="James T.Y."/>
            <person name="O'Malley M.A."/>
            <person name="Stajich J.E."/>
            <person name="Spatafora J.W."/>
            <person name="Visel A."/>
            <person name="Grigoriev I.V."/>
        </authorList>
    </citation>
    <scope>NUCLEOTIDE SEQUENCE [LARGE SCALE GENOMIC DNA]</scope>
    <source>
        <strain evidence="8 9">NRRL Y-17943</strain>
    </source>
</reference>
<evidence type="ECO:0000256" key="4">
    <source>
        <dbReference type="ARBA" id="ARBA00022990"/>
    </source>
</evidence>
<evidence type="ECO:0000256" key="5">
    <source>
        <dbReference type="ARBA" id="ARBA00026055"/>
    </source>
</evidence>
<dbReference type="Gene3D" id="1.20.58.1250">
    <property type="entry name" value="Tubulin Binding Cofactor C, N-terminal domain"/>
    <property type="match status" value="1"/>
</dbReference>
<protein>
    <submittedName>
        <fullName evidence="8">Tubulin binding cofactor C-domain-containing protein</fullName>
    </submittedName>
</protein>
<dbReference type="InterPro" id="IPR016098">
    <property type="entry name" value="CAP/MinC_C"/>
</dbReference>
<dbReference type="RefSeq" id="XP_021874696.1">
    <property type="nucleotide sequence ID" value="XM_022012521.1"/>
</dbReference>
<dbReference type="InParanoid" id="A0A1Y1UTS5"/>
<dbReference type="InterPro" id="IPR027684">
    <property type="entry name" value="TBCC"/>
</dbReference>
<dbReference type="GO" id="GO:0007023">
    <property type="term" value="P:post-chaperonin tubulin folding pathway"/>
    <property type="evidence" value="ECO:0007669"/>
    <property type="project" value="InterPro"/>
</dbReference>
<comment type="caution">
    <text evidence="8">The sequence shown here is derived from an EMBL/GenBank/DDBJ whole genome shotgun (WGS) entry which is preliminary data.</text>
</comment>
<evidence type="ECO:0000256" key="6">
    <source>
        <dbReference type="SAM" id="MobiDB-lite"/>
    </source>
</evidence>
<comment type="subunit">
    <text evidence="5">Supercomplex made of cofactors A to E. Cofactors A and D function by capturing and stabilizing tubulin in a quasi-native conformation. Cofactor E binds to the cofactor D-tubulin complex; interaction with cofactor C then causes the release of tubulin polypeptides that are committed to the native state.</text>
</comment>
<evidence type="ECO:0000313" key="9">
    <source>
        <dbReference type="Proteomes" id="UP000193218"/>
    </source>
</evidence>
<dbReference type="OrthoDB" id="194775at2759"/>
<dbReference type="Pfam" id="PF16752">
    <property type="entry name" value="TBCC_N"/>
    <property type="match status" value="1"/>
</dbReference>
<keyword evidence="9" id="KW-1185">Reference proteome</keyword>
<evidence type="ECO:0000259" key="7">
    <source>
        <dbReference type="PROSITE" id="PS51329"/>
    </source>
</evidence>
<sequence length="350" mass="38027">MASISTSAEFHQTFQAGKSGIVSLLDAPGPQFSEVTQMMTELKSQLAEVRSSLPPYDQRNYELQLRELENRISTLRAKSRPKTKFSFANKGILSSNQAGTIASSGTTVPKDLTDQSTATQPQQDISRDISPSSLPALGESIPLPTAGPSSIHRTITHRQNARIDLSALELPDSSIDSDNGLKGGWTLSLEHLEDCTIDLRPDSNTGTNTSTMYTGDGAQSTGLSSLHARNLDRCTLIIGEMNGSAMLHDLKDCKIFASLQQFRIHTSTRCDISLYIPSVPIIEACSHLTFRPLDTHCSDRDLSPDPGSDAGGRIRLSNRVHEVADFSWVKPSTSPNWIYVDQPISEGDAG</sequence>
<organism evidence="8 9">
    <name type="scientific">Kockovaella imperatae</name>
    <dbReference type="NCBI Taxonomy" id="4999"/>
    <lineage>
        <taxon>Eukaryota</taxon>
        <taxon>Fungi</taxon>
        <taxon>Dikarya</taxon>
        <taxon>Basidiomycota</taxon>
        <taxon>Agaricomycotina</taxon>
        <taxon>Tremellomycetes</taxon>
        <taxon>Tremellales</taxon>
        <taxon>Cuniculitremaceae</taxon>
        <taxon>Kockovaella</taxon>
    </lineage>
</organism>
<evidence type="ECO:0000256" key="3">
    <source>
        <dbReference type="ARBA" id="ARBA00022490"/>
    </source>
</evidence>
<comment type="subcellular location">
    <subcellularLocation>
        <location evidence="1">Cytoplasm</location>
    </subcellularLocation>
</comment>
<comment type="similarity">
    <text evidence="2">Belongs to the TBCC family.</text>
</comment>
<evidence type="ECO:0000313" key="8">
    <source>
        <dbReference type="EMBL" id="ORX41017.1"/>
    </source>
</evidence>
<feature type="compositionally biased region" description="Polar residues" evidence="6">
    <location>
        <begin position="114"/>
        <end position="133"/>
    </location>
</feature>
<dbReference type="InterPro" id="IPR031925">
    <property type="entry name" value="TBCC_N"/>
</dbReference>
<dbReference type="InterPro" id="IPR017901">
    <property type="entry name" value="C-CAP_CF_C-like"/>
</dbReference>
<dbReference type="STRING" id="4999.A0A1Y1UTS5"/>
<dbReference type="PANTHER" id="PTHR15139:SF0">
    <property type="entry name" value="TUBULIN-SPECIFIC CHAPERONE C"/>
    <property type="match status" value="1"/>
</dbReference>
<evidence type="ECO:0000256" key="2">
    <source>
        <dbReference type="ARBA" id="ARBA00008848"/>
    </source>
</evidence>
<dbReference type="FunCoup" id="A0A1Y1UTS5">
    <property type="interactions" value="264"/>
</dbReference>
<feature type="region of interest" description="Disordered" evidence="6">
    <location>
        <begin position="99"/>
        <end position="148"/>
    </location>
</feature>
<dbReference type="GeneID" id="33554329"/>
<dbReference type="GO" id="GO:0015631">
    <property type="term" value="F:tubulin binding"/>
    <property type="evidence" value="ECO:0007669"/>
    <property type="project" value="InterPro"/>
</dbReference>
<dbReference type="Pfam" id="PF07986">
    <property type="entry name" value="TBCC"/>
    <property type="match status" value="1"/>
</dbReference>
<proteinExistence type="inferred from homology"/>
<dbReference type="PANTHER" id="PTHR15139">
    <property type="entry name" value="TUBULIN FOLDING COFACTOR C"/>
    <property type="match status" value="1"/>
</dbReference>
<keyword evidence="3" id="KW-0963">Cytoplasm</keyword>
<name>A0A1Y1UTS5_9TREE</name>
<dbReference type="Proteomes" id="UP000193218">
    <property type="component" value="Unassembled WGS sequence"/>
</dbReference>
<dbReference type="GO" id="GO:0007021">
    <property type="term" value="P:tubulin complex assembly"/>
    <property type="evidence" value="ECO:0007669"/>
    <property type="project" value="TreeGrafter"/>
</dbReference>